<dbReference type="Pfam" id="PF02929">
    <property type="entry name" value="Bgal_small_N"/>
    <property type="match status" value="1"/>
</dbReference>
<dbReference type="PANTHER" id="PTHR46323:SF2">
    <property type="entry name" value="BETA-GALACTOSIDASE"/>
    <property type="match status" value="1"/>
</dbReference>
<proteinExistence type="predicted"/>
<organism evidence="6 7">
    <name type="scientific">Vallitalea guaymasensis</name>
    <dbReference type="NCBI Taxonomy" id="1185412"/>
    <lineage>
        <taxon>Bacteria</taxon>
        <taxon>Bacillati</taxon>
        <taxon>Bacillota</taxon>
        <taxon>Clostridia</taxon>
        <taxon>Lachnospirales</taxon>
        <taxon>Vallitaleaceae</taxon>
        <taxon>Vallitalea</taxon>
    </lineage>
</organism>
<keyword evidence="3" id="KW-0378">Hydrolase</keyword>
<dbReference type="EC" id="3.2.1.23" evidence="2"/>
<evidence type="ECO:0000259" key="5">
    <source>
        <dbReference type="SMART" id="SM01038"/>
    </source>
</evidence>
<dbReference type="Gene3D" id="2.70.98.10">
    <property type="match status" value="1"/>
</dbReference>
<dbReference type="InterPro" id="IPR004199">
    <property type="entry name" value="B-gal_small/dom_5"/>
</dbReference>
<evidence type="ECO:0000256" key="4">
    <source>
        <dbReference type="ARBA" id="ARBA00023295"/>
    </source>
</evidence>
<dbReference type="InterPro" id="IPR014718">
    <property type="entry name" value="GH-type_carb-bd"/>
</dbReference>
<accession>A0A8J8SCV6</accession>
<dbReference type="Pfam" id="PF16353">
    <property type="entry name" value="LacZ_4"/>
    <property type="match status" value="1"/>
</dbReference>
<dbReference type="AlphaFoldDB" id="A0A8J8SCV6"/>
<dbReference type="InterPro" id="IPR032312">
    <property type="entry name" value="LacZ_4"/>
</dbReference>
<dbReference type="InterPro" id="IPR006103">
    <property type="entry name" value="Glyco_hydro_2_cat"/>
</dbReference>
<dbReference type="GO" id="GO:0009341">
    <property type="term" value="C:beta-galactosidase complex"/>
    <property type="evidence" value="ECO:0007669"/>
    <property type="project" value="InterPro"/>
</dbReference>
<dbReference type="RefSeq" id="WP_212690306.1">
    <property type="nucleotide sequence ID" value="NZ_CP058561.1"/>
</dbReference>
<dbReference type="InterPro" id="IPR017853">
    <property type="entry name" value="GH"/>
</dbReference>
<dbReference type="GO" id="GO:0004565">
    <property type="term" value="F:beta-galactosidase activity"/>
    <property type="evidence" value="ECO:0007669"/>
    <property type="project" value="UniProtKB-EC"/>
</dbReference>
<dbReference type="Gene3D" id="3.20.20.80">
    <property type="entry name" value="Glycosidases"/>
    <property type="match status" value="1"/>
</dbReference>
<dbReference type="KEGG" id="vgu:HYG85_14640"/>
<feature type="domain" description="Beta galactosidase small chain/" evidence="5">
    <location>
        <begin position="464"/>
        <end position="694"/>
    </location>
</feature>
<dbReference type="Proteomes" id="UP000677305">
    <property type="component" value="Chromosome"/>
</dbReference>
<dbReference type="SUPFAM" id="SSF51445">
    <property type="entry name" value="(Trans)glycosidases"/>
    <property type="match status" value="1"/>
</dbReference>
<dbReference type="InterPro" id="IPR036156">
    <property type="entry name" value="Beta-gal/glucu_dom_sf"/>
</dbReference>
<dbReference type="Pfam" id="PF02836">
    <property type="entry name" value="Glyco_hydro_2_C"/>
    <property type="match status" value="1"/>
</dbReference>
<evidence type="ECO:0000256" key="2">
    <source>
        <dbReference type="ARBA" id="ARBA00012756"/>
    </source>
</evidence>
<comment type="catalytic activity">
    <reaction evidence="1">
        <text>Hydrolysis of terminal non-reducing beta-D-galactose residues in beta-D-galactosides.</text>
        <dbReference type="EC" id="3.2.1.23"/>
    </reaction>
</comment>
<reference evidence="6 7" key="1">
    <citation type="submission" date="2020-07" db="EMBL/GenBank/DDBJ databases">
        <title>Vallitalea guaymasensis genome.</title>
        <authorList>
            <person name="Postec A."/>
        </authorList>
    </citation>
    <scope>NUCLEOTIDE SEQUENCE [LARGE SCALE GENOMIC DNA]</scope>
    <source>
        <strain evidence="6 7">Ra1766G1</strain>
    </source>
</reference>
<keyword evidence="7" id="KW-1185">Reference proteome</keyword>
<dbReference type="InterPro" id="IPR013783">
    <property type="entry name" value="Ig-like_fold"/>
</dbReference>
<dbReference type="SUPFAM" id="SSF74650">
    <property type="entry name" value="Galactose mutarotase-like"/>
    <property type="match status" value="1"/>
</dbReference>
<dbReference type="Gene3D" id="2.60.40.10">
    <property type="entry name" value="Immunoglobulins"/>
    <property type="match status" value="2"/>
</dbReference>
<name>A0A8J8SCV6_9FIRM</name>
<dbReference type="GO" id="GO:0005990">
    <property type="term" value="P:lactose catabolic process"/>
    <property type="evidence" value="ECO:0007669"/>
    <property type="project" value="TreeGrafter"/>
</dbReference>
<evidence type="ECO:0000256" key="1">
    <source>
        <dbReference type="ARBA" id="ARBA00001412"/>
    </source>
</evidence>
<sequence>MNEVDKAIKIDRYYVNSKALNETYDQIYMYTDVFITYMGSTIQPVKIELWMIDNENENLVADIRCVLTAKNISKVTLENELDGISTWSSDLPKCYSFKIVVKNEKDEELCQKKFEHGFRFIEINNDMIHINGKQVTLNGVVYKNYEQDDIEAMQRKYIEDISIMKSNNINTVITYDYNNAEVFYDMCNKYGLYVINKPMNEQEHEEEILFNEEETKNIIYKYINYSCVIVWNIDARVNVPINLYKKIMLLDNTRPIYYEGNATGLKNYNPVTFTYNFIKEDEKMDSESKEHPIAGRFLCDYIMIRDEETEELTQKGIVYNDRHLTPYASELKKKYEMINIYPKDIIKGIFSIKNCCDPSSLKDYDFTWEILEDGIVIKSGELTDIDIPINKRKDIHIDYNMMDILENAWYHININMSTKTESWWAEKGYNVAWAQYRIPYKAPKKRKIKSSKKARLRDRKLKVEVIGDNFEIIVDKLKGNIRSIEFDRQEYVLSPVKVYIENGSSRLEMSKVKDVKVTSTDEGSYEIDIIRKCPQIKGNIKTTYIIEPDGRINIINKIRSSNKSIKVGMTLEIPAEYNDFSWLGKGPNDTYPDINSGTKVGLYYYNLNNSIKSGNKSDVRWAALTDSDGEGLLVESCKDILLNIYPRVHSSYSINQEENNDKPIILDVSCTSKAKYNIFDTSSTGEDIYAFSIKRVI</sequence>
<dbReference type="GO" id="GO:0030246">
    <property type="term" value="F:carbohydrate binding"/>
    <property type="evidence" value="ECO:0007669"/>
    <property type="project" value="InterPro"/>
</dbReference>
<evidence type="ECO:0000313" key="7">
    <source>
        <dbReference type="Proteomes" id="UP000677305"/>
    </source>
</evidence>
<evidence type="ECO:0000256" key="3">
    <source>
        <dbReference type="ARBA" id="ARBA00022801"/>
    </source>
</evidence>
<dbReference type="EMBL" id="CP058561">
    <property type="protein sequence ID" value="QUH30084.1"/>
    <property type="molecule type" value="Genomic_DNA"/>
</dbReference>
<dbReference type="SMART" id="SM01038">
    <property type="entry name" value="Bgal_small_N"/>
    <property type="match status" value="1"/>
</dbReference>
<dbReference type="PANTHER" id="PTHR46323">
    <property type="entry name" value="BETA-GALACTOSIDASE"/>
    <property type="match status" value="1"/>
</dbReference>
<evidence type="ECO:0000313" key="6">
    <source>
        <dbReference type="EMBL" id="QUH30084.1"/>
    </source>
</evidence>
<dbReference type="SUPFAM" id="SSF49303">
    <property type="entry name" value="beta-Galactosidase/glucuronidase domain"/>
    <property type="match status" value="1"/>
</dbReference>
<dbReference type="InterPro" id="IPR011013">
    <property type="entry name" value="Gal_mutarotase_sf_dom"/>
</dbReference>
<gene>
    <name evidence="6" type="ORF">HYG85_14640</name>
</gene>
<protein>
    <recommendedName>
        <fullName evidence="2">beta-galactosidase</fullName>
        <ecNumber evidence="2">3.2.1.23</ecNumber>
    </recommendedName>
</protein>
<keyword evidence="4" id="KW-0326">Glycosidase</keyword>
<dbReference type="InterPro" id="IPR050347">
    <property type="entry name" value="Bact_Beta-galactosidase"/>
</dbReference>